<protein>
    <submittedName>
        <fullName evidence="1">Uncharacterized protein</fullName>
    </submittedName>
</protein>
<name>A0A067QE45_9AGAM</name>
<gene>
    <name evidence="1" type="ORF">JAAARDRAFT_43951</name>
</gene>
<dbReference type="InParanoid" id="A0A067QE45"/>
<sequence>MTDGTIMNGMRKVMLIQKIAMDNLHERFKELIVAISTLLVDLRQHREMKAIPPFALPMDCSSHNTHVAALTACTRHLSLLSPPETERLSCSNAHEYLEWYYAYLGRRLLEAGRLYLRSYPGGCSDVNVWMEWVMGMRAELTLGNMIWRDPSKSSLAKFCPVASLSVTYCFFFDPDHAGNPALIAMDWNPVIEALAPCPEFERSTSNPFMKLHHWYVSPHLNQGVTLFLAQARLTWDSMKWVLLGGVPETFRPNVAEHPSTMFPWEEGLMTQQWRNLYPQPPHSAHIEMDRILSEIEAFLPRSANFVAFKGVRISYERPSKVLSRAWWLDKNLYQPKLTDGVQMHRLQRLLFLKNVQLDVLLARYLEAWEVLVQLFEDLKKYREMRARLSC</sequence>
<dbReference type="Proteomes" id="UP000027265">
    <property type="component" value="Unassembled WGS sequence"/>
</dbReference>
<keyword evidence="2" id="KW-1185">Reference proteome</keyword>
<proteinExistence type="predicted"/>
<reference evidence="2" key="1">
    <citation type="journal article" date="2014" name="Proc. Natl. Acad. Sci. U.S.A.">
        <title>Extensive sampling of basidiomycete genomes demonstrates inadequacy of the white-rot/brown-rot paradigm for wood decay fungi.</title>
        <authorList>
            <person name="Riley R."/>
            <person name="Salamov A.A."/>
            <person name="Brown D.W."/>
            <person name="Nagy L.G."/>
            <person name="Floudas D."/>
            <person name="Held B.W."/>
            <person name="Levasseur A."/>
            <person name="Lombard V."/>
            <person name="Morin E."/>
            <person name="Otillar R."/>
            <person name="Lindquist E.A."/>
            <person name="Sun H."/>
            <person name="LaButti K.M."/>
            <person name="Schmutz J."/>
            <person name="Jabbour D."/>
            <person name="Luo H."/>
            <person name="Baker S.E."/>
            <person name="Pisabarro A.G."/>
            <person name="Walton J.D."/>
            <person name="Blanchette R.A."/>
            <person name="Henrissat B."/>
            <person name="Martin F."/>
            <person name="Cullen D."/>
            <person name="Hibbett D.S."/>
            <person name="Grigoriev I.V."/>
        </authorList>
    </citation>
    <scope>NUCLEOTIDE SEQUENCE [LARGE SCALE GENOMIC DNA]</scope>
    <source>
        <strain evidence="2">MUCL 33604</strain>
    </source>
</reference>
<dbReference type="AlphaFoldDB" id="A0A067QE45"/>
<organism evidence="1 2">
    <name type="scientific">Jaapia argillacea MUCL 33604</name>
    <dbReference type="NCBI Taxonomy" id="933084"/>
    <lineage>
        <taxon>Eukaryota</taxon>
        <taxon>Fungi</taxon>
        <taxon>Dikarya</taxon>
        <taxon>Basidiomycota</taxon>
        <taxon>Agaricomycotina</taxon>
        <taxon>Agaricomycetes</taxon>
        <taxon>Agaricomycetidae</taxon>
        <taxon>Jaapiales</taxon>
        <taxon>Jaapiaceae</taxon>
        <taxon>Jaapia</taxon>
    </lineage>
</organism>
<evidence type="ECO:0000313" key="2">
    <source>
        <dbReference type="Proteomes" id="UP000027265"/>
    </source>
</evidence>
<evidence type="ECO:0000313" key="1">
    <source>
        <dbReference type="EMBL" id="KDQ65234.1"/>
    </source>
</evidence>
<dbReference type="EMBL" id="KL197709">
    <property type="protein sequence ID" value="KDQ65234.1"/>
    <property type="molecule type" value="Genomic_DNA"/>
</dbReference>
<dbReference type="HOGENOM" id="CLU_826569_0_0_1"/>
<accession>A0A067QE45</accession>